<dbReference type="PANTHER" id="PTHR35441:SF1">
    <property type="entry name" value="CIRCADIAN-ASSOCIATED TRANSCRIPTIONAL REPRESSOR"/>
    <property type="match status" value="1"/>
</dbReference>
<feature type="region of interest" description="Disordered" evidence="1">
    <location>
        <begin position="51"/>
        <end position="76"/>
    </location>
</feature>
<feature type="compositionally biased region" description="Polar residues" evidence="1">
    <location>
        <begin position="350"/>
        <end position="368"/>
    </location>
</feature>
<proteinExistence type="predicted"/>
<evidence type="ECO:0000313" key="2">
    <source>
        <dbReference type="EMBL" id="CAG5886411.1"/>
    </source>
</evidence>
<dbReference type="GO" id="GO:0005634">
    <property type="term" value="C:nucleus"/>
    <property type="evidence" value="ECO:0007669"/>
    <property type="project" value="TreeGrafter"/>
</dbReference>
<reference evidence="2" key="1">
    <citation type="submission" date="2021-05" db="EMBL/GenBank/DDBJ databases">
        <authorList>
            <person name="Tigano A."/>
        </authorList>
    </citation>
    <scope>NUCLEOTIDE SEQUENCE</scope>
</reference>
<protein>
    <submittedName>
        <fullName evidence="2">(Atlantic silverside) hypothetical protein</fullName>
    </submittedName>
</protein>
<accession>A0A8S4AL93</accession>
<comment type="caution">
    <text evidence="2">The sequence shown here is derived from an EMBL/GenBank/DDBJ whole genome shotgun (WGS) entry which is preliminary data.</text>
</comment>
<sequence length="368" mass="40347">MGALASAYSDSVPVEHLLGYQIVDNKKMNSLGSSTKWPSYDSLPSTSSFLFSESEQTEDETDVFSEGEGEGGMKGSLSADEEVTLSGNYLAFPSRPDQLHSRSKHDQSKLCHDPAKRPDPAFAAGAAALRSSSATPGDLAFAQKCADLHRFIRPLCELLCGLKTGRFERGLSSFQQSVAIDRLQRILGVLQKPEMGEKYLQNLMQIEVLLKMWFPQKAFKSTDTPNQTTTPMLTPHWHQNQLHIPVKKRKLSWSDPDDAGRTPTKRSHHQRGTHESRQAASTPDTISRLPLSPEKRTLEEEAAGEHCTTGPEVPDRTGPLRGVSYLCSRSEKETGKSLESCHPSSCSSPVTQDCSVSSSNTLTATDSP</sequence>
<evidence type="ECO:0000256" key="1">
    <source>
        <dbReference type="SAM" id="MobiDB-lite"/>
    </source>
</evidence>
<organism evidence="2 3">
    <name type="scientific">Menidia menidia</name>
    <name type="common">Atlantic silverside</name>
    <dbReference type="NCBI Taxonomy" id="238744"/>
    <lineage>
        <taxon>Eukaryota</taxon>
        <taxon>Metazoa</taxon>
        <taxon>Chordata</taxon>
        <taxon>Craniata</taxon>
        <taxon>Vertebrata</taxon>
        <taxon>Euteleostomi</taxon>
        <taxon>Actinopterygii</taxon>
        <taxon>Neopterygii</taxon>
        <taxon>Teleostei</taxon>
        <taxon>Neoteleostei</taxon>
        <taxon>Acanthomorphata</taxon>
        <taxon>Ovalentaria</taxon>
        <taxon>Atherinomorphae</taxon>
        <taxon>Atheriniformes</taxon>
        <taxon>Atherinopsidae</taxon>
        <taxon>Menidiinae</taxon>
        <taxon>Menidia</taxon>
    </lineage>
</organism>
<dbReference type="GO" id="GO:0032922">
    <property type="term" value="P:circadian regulation of gene expression"/>
    <property type="evidence" value="ECO:0007669"/>
    <property type="project" value="InterPro"/>
</dbReference>
<dbReference type="PANTHER" id="PTHR35441">
    <property type="entry name" value="CIRCADIAN-ASSOCIATED TRANSCRIPTIONAL REPRESSOR"/>
    <property type="match status" value="1"/>
</dbReference>
<dbReference type="AlphaFoldDB" id="A0A8S4AL93"/>
<evidence type="ECO:0000313" key="3">
    <source>
        <dbReference type="Proteomes" id="UP000677803"/>
    </source>
</evidence>
<dbReference type="Proteomes" id="UP000677803">
    <property type="component" value="Unassembled WGS sequence"/>
</dbReference>
<dbReference type="GO" id="GO:0000978">
    <property type="term" value="F:RNA polymerase II cis-regulatory region sequence-specific DNA binding"/>
    <property type="evidence" value="ECO:0007669"/>
    <property type="project" value="TreeGrafter"/>
</dbReference>
<dbReference type="OrthoDB" id="8942320at2759"/>
<feature type="region of interest" description="Disordered" evidence="1">
    <location>
        <begin position="247"/>
        <end position="368"/>
    </location>
</feature>
<feature type="compositionally biased region" description="Acidic residues" evidence="1">
    <location>
        <begin position="55"/>
        <end position="69"/>
    </location>
</feature>
<dbReference type="InterPro" id="IPR031373">
    <property type="entry name" value="Ciart"/>
</dbReference>
<name>A0A8S4AL93_9TELE</name>
<dbReference type="Pfam" id="PF15673">
    <property type="entry name" value="Ciart"/>
    <property type="match status" value="1"/>
</dbReference>
<keyword evidence="3" id="KW-1185">Reference proteome</keyword>
<gene>
    <name evidence="2" type="ORF">MMEN_LOCUS5978</name>
</gene>
<dbReference type="GO" id="GO:0045892">
    <property type="term" value="P:negative regulation of DNA-templated transcription"/>
    <property type="evidence" value="ECO:0007669"/>
    <property type="project" value="TreeGrafter"/>
</dbReference>
<feature type="compositionally biased region" description="Low complexity" evidence="1">
    <location>
        <begin position="340"/>
        <end position="349"/>
    </location>
</feature>
<dbReference type="EMBL" id="CAJRST010005557">
    <property type="protein sequence ID" value="CAG5886411.1"/>
    <property type="molecule type" value="Genomic_DNA"/>
</dbReference>